<protein>
    <submittedName>
        <fullName evidence="1">Uncharacterized protein</fullName>
    </submittedName>
</protein>
<evidence type="ECO:0000313" key="2">
    <source>
        <dbReference type="Proteomes" id="UP000193006"/>
    </source>
</evidence>
<gene>
    <name evidence="1" type="ORF">BkAM31D_24255</name>
</gene>
<dbReference type="RefSeq" id="WP_157076820.1">
    <property type="nucleotide sequence ID" value="NZ_CP020814.1"/>
</dbReference>
<evidence type="ECO:0000313" key="1">
    <source>
        <dbReference type="EMBL" id="ARK32719.1"/>
    </source>
</evidence>
<sequence>MKNEQEYPTYYNGYGVENIHLNDNSKNVIICKPKTSSENVSSFKYPYFQFIK</sequence>
<reference evidence="1 2" key="1">
    <citation type="submission" date="2017-04" db="EMBL/GenBank/DDBJ databases">
        <title>Bacillus krulwichiae AM31D Genome sequencing and assembly.</title>
        <authorList>
            <person name="Krulwich T.A."/>
            <person name="Anastor L."/>
            <person name="Ehrlich R."/>
            <person name="Ehrlich G.D."/>
            <person name="Janto B."/>
        </authorList>
    </citation>
    <scope>NUCLEOTIDE SEQUENCE [LARGE SCALE GENOMIC DNA]</scope>
    <source>
        <strain evidence="1 2">AM31D</strain>
    </source>
</reference>
<dbReference type="AlphaFoldDB" id="A0A1X9MGW5"/>
<organism evidence="1 2">
    <name type="scientific">Halalkalibacter krulwichiae</name>
    <dbReference type="NCBI Taxonomy" id="199441"/>
    <lineage>
        <taxon>Bacteria</taxon>
        <taxon>Bacillati</taxon>
        <taxon>Bacillota</taxon>
        <taxon>Bacilli</taxon>
        <taxon>Bacillales</taxon>
        <taxon>Bacillaceae</taxon>
        <taxon>Halalkalibacter</taxon>
    </lineage>
</organism>
<proteinExistence type="predicted"/>
<accession>A0A1X9MGW5</accession>
<keyword evidence="2" id="KW-1185">Reference proteome</keyword>
<dbReference type="Proteomes" id="UP000193006">
    <property type="component" value="Chromosome"/>
</dbReference>
<dbReference type="EMBL" id="CP020814">
    <property type="protein sequence ID" value="ARK32719.1"/>
    <property type="molecule type" value="Genomic_DNA"/>
</dbReference>
<name>A0A1X9MGW5_9BACI</name>
<dbReference type="KEGG" id="bkw:BkAM31D_24255"/>